<sequence length="218" mass="25909">MNLIKYRFTSLINTKFLLWNILFFALMTFYQKGNVGNFPSDEFQFTNLVLSKFTLTYVVLPILTIMTIVFYRDEFVHKVFIEYRKNLKIDVLLYVGVISLLLSVEMLLASTIAMNFQVRFNMVFVVTACMMIVGHFTISLLSLTLYLKFFNRAISLVFVNMMVFIDFVIMQGGKWNWLIIDSKRLFSISWSWIMYQLVLIMFIYLIAEWIITKKEIMR</sequence>
<feature type="transmembrane region" description="Helical" evidence="1">
    <location>
        <begin position="192"/>
        <end position="211"/>
    </location>
</feature>
<protein>
    <submittedName>
        <fullName evidence="2">Uncharacterized protein</fullName>
    </submittedName>
</protein>
<feature type="transmembrane region" description="Helical" evidence="1">
    <location>
        <begin position="50"/>
        <end position="71"/>
    </location>
</feature>
<evidence type="ECO:0000313" key="3">
    <source>
        <dbReference type="Proteomes" id="UP000241209"/>
    </source>
</evidence>
<name>A0A2T4PTC3_9STAP</name>
<feature type="transmembrane region" description="Helical" evidence="1">
    <location>
        <begin position="12"/>
        <end position="30"/>
    </location>
</feature>
<evidence type="ECO:0000256" key="1">
    <source>
        <dbReference type="SAM" id="Phobius"/>
    </source>
</evidence>
<organism evidence="2 3">
    <name type="scientific">Mammaliicoccus vitulinus</name>
    <dbReference type="NCBI Taxonomy" id="71237"/>
    <lineage>
        <taxon>Bacteria</taxon>
        <taxon>Bacillati</taxon>
        <taxon>Bacillota</taxon>
        <taxon>Bacilli</taxon>
        <taxon>Bacillales</taxon>
        <taxon>Staphylococcaceae</taxon>
        <taxon>Mammaliicoccus</taxon>
    </lineage>
</organism>
<keyword evidence="1" id="KW-1133">Transmembrane helix</keyword>
<dbReference type="AlphaFoldDB" id="A0A2T4PTC3"/>
<feature type="transmembrane region" description="Helical" evidence="1">
    <location>
        <begin position="153"/>
        <end position="172"/>
    </location>
</feature>
<feature type="transmembrane region" description="Helical" evidence="1">
    <location>
        <begin position="122"/>
        <end position="146"/>
    </location>
</feature>
<dbReference type="OrthoDB" id="2412255at2"/>
<feature type="transmembrane region" description="Helical" evidence="1">
    <location>
        <begin position="91"/>
        <end position="116"/>
    </location>
</feature>
<keyword evidence="1" id="KW-0472">Membrane</keyword>
<reference evidence="2 3" key="1">
    <citation type="journal article" date="2016" name="Front. Microbiol.">
        <title>Comprehensive Phylogenetic Analysis of Bovine Non-aureus Staphylococci Species Based on Whole-Genome Sequencing.</title>
        <authorList>
            <person name="Naushad S."/>
            <person name="Barkema H.W."/>
            <person name="Luby C."/>
            <person name="Condas L.A."/>
            <person name="Nobrega D.B."/>
            <person name="Carson D.A."/>
            <person name="De Buck J."/>
        </authorList>
    </citation>
    <scope>NUCLEOTIDE SEQUENCE [LARGE SCALE GENOMIC DNA]</scope>
    <source>
        <strain evidence="2 3">SNUC 2204</strain>
    </source>
</reference>
<dbReference type="STRING" id="1167632.GCA_000286335_01275"/>
<proteinExistence type="predicted"/>
<evidence type="ECO:0000313" key="2">
    <source>
        <dbReference type="EMBL" id="PTI29599.1"/>
    </source>
</evidence>
<dbReference type="EMBL" id="PZFK01000012">
    <property type="protein sequence ID" value="PTI29599.1"/>
    <property type="molecule type" value="Genomic_DNA"/>
</dbReference>
<comment type="caution">
    <text evidence="2">The sequence shown here is derived from an EMBL/GenBank/DDBJ whole genome shotgun (WGS) entry which is preliminary data.</text>
</comment>
<accession>A0A2T4PTC3</accession>
<keyword evidence="1" id="KW-0812">Transmembrane</keyword>
<dbReference type="Proteomes" id="UP000241209">
    <property type="component" value="Unassembled WGS sequence"/>
</dbReference>
<gene>
    <name evidence="2" type="ORF">BU072_07065</name>
</gene>